<protein>
    <submittedName>
        <fullName evidence="1">Uncharacterized protein</fullName>
    </submittedName>
</protein>
<accession>A0A0S4U0G1</accession>
<gene>
    <name evidence="1" type="ORF">RUN39_v1_2130001</name>
</gene>
<proteinExistence type="predicted"/>
<reference evidence="1" key="1">
    <citation type="submission" date="2015-10" db="EMBL/GenBank/DDBJ databases">
        <authorList>
            <person name="Gilbert D.G."/>
        </authorList>
    </citation>
    <scope>NUCLEOTIDE SEQUENCE</scope>
    <source>
        <strain evidence="1">Phyl III-seqv23</strain>
    </source>
</reference>
<dbReference type="EMBL" id="LN899819">
    <property type="protein sequence ID" value="CUV15736.1"/>
    <property type="molecule type" value="Genomic_DNA"/>
</dbReference>
<sequence length="111" mass="11376">MGMYPGAAPGSAFVLSGARKFGLLMAFEDALFALASDAVIAWVDAVLTNAANNAVDAAVIAAMQAAAGTAQTSVNAAFDTFTADLRIAVWVGAPETLGKLQSEQERDVIRA</sequence>
<dbReference type="PATRIC" id="fig|305.106.peg.5199"/>
<name>A0A0S4U0G1_RALSL</name>
<organism evidence="1">
    <name type="scientific">Ralstonia solanacearum</name>
    <name type="common">Pseudomonas solanacearum</name>
    <dbReference type="NCBI Taxonomy" id="305"/>
    <lineage>
        <taxon>Bacteria</taxon>
        <taxon>Pseudomonadati</taxon>
        <taxon>Pseudomonadota</taxon>
        <taxon>Betaproteobacteria</taxon>
        <taxon>Burkholderiales</taxon>
        <taxon>Burkholderiaceae</taxon>
        <taxon>Ralstonia</taxon>
        <taxon>Ralstonia solanacearum species complex</taxon>
    </lineage>
</organism>
<dbReference type="AlphaFoldDB" id="A0A0S4U0G1"/>
<evidence type="ECO:0000313" key="1">
    <source>
        <dbReference type="EMBL" id="CUV15736.1"/>
    </source>
</evidence>